<name>A0A9J6DKJ7_RHIMP</name>
<gene>
    <name evidence="2" type="ORF">HPB51_001980</name>
</gene>
<reference evidence="2" key="1">
    <citation type="journal article" date="2020" name="Cell">
        <title>Large-Scale Comparative Analyses of Tick Genomes Elucidate Their Genetic Diversity and Vector Capacities.</title>
        <authorList>
            <consortium name="Tick Genome and Microbiome Consortium (TIGMIC)"/>
            <person name="Jia N."/>
            <person name="Wang J."/>
            <person name="Shi W."/>
            <person name="Du L."/>
            <person name="Sun Y."/>
            <person name="Zhan W."/>
            <person name="Jiang J.F."/>
            <person name="Wang Q."/>
            <person name="Zhang B."/>
            <person name="Ji P."/>
            <person name="Bell-Sakyi L."/>
            <person name="Cui X.M."/>
            <person name="Yuan T.T."/>
            <person name="Jiang B.G."/>
            <person name="Yang W.F."/>
            <person name="Lam T.T."/>
            <person name="Chang Q.C."/>
            <person name="Ding S.J."/>
            <person name="Wang X.J."/>
            <person name="Zhu J.G."/>
            <person name="Ruan X.D."/>
            <person name="Zhao L."/>
            <person name="Wei J.T."/>
            <person name="Ye R.Z."/>
            <person name="Que T.C."/>
            <person name="Du C.H."/>
            <person name="Zhou Y.H."/>
            <person name="Cheng J.X."/>
            <person name="Dai P.F."/>
            <person name="Guo W.B."/>
            <person name="Han X.H."/>
            <person name="Huang E.J."/>
            <person name="Li L.F."/>
            <person name="Wei W."/>
            <person name="Gao Y.C."/>
            <person name="Liu J.Z."/>
            <person name="Shao H.Z."/>
            <person name="Wang X."/>
            <person name="Wang C.C."/>
            <person name="Yang T.C."/>
            <person name="Huo Q.B."/>
            <person name="Li W."/>
            <person name="Chen H.Y."/>
            <person name="Chen S.E."/>
            <person name="Zhou L.G."/>
            <person name="Ni X.B."/>
            <person name="Tian J.H."/>
            <person name="Sheng Y."/>
            <person name="Liu T."/>
            <person name="Pan Y.S."/>
            <person name="Xia L.Y."/>
            <person name="Li J."/>
            <person name="Zhao F."/>
            <person name="Cao W.C."/>
        </authorList>
    </citation>
    <scope>NUCLEOTIDE SEQUENCE</scope>
    <source>
        <strain evidence="2">Rmic-2018</strain>
    </source>
</reference>
<protein>
    <submittedName>
        <fullName evidence="2">Uncharacterized protein</fullName>
    </submittedName>
</protein>
<keyword evidence="3" id="KW-1185">Reference proteome</keyword>
<dbReference type="VEuPathDB" id="VectorBase:LOC119169168"/>
<evidence type="ECO:0000313" key="3">
    <source>
        <dbReference type="Proteomes" id="UP000821866"/>
    </source>
</evidence>
<feature type="chain" id="PRO_5039954120" evidence="1">
    <location>
        <begin position="23"/>
        <end position="213"/>
    </location>
</feature>
<sequence length="213" mass="23143">MNWDRMTAWFRLSREFLGLVLTFNSTQMVSAPTRGANILYLALVCNPDAVQSDMCADGPSDHKMVLFDLTFQVPLLVTVANSSATTAFAKTEHEPLFSSYLDLWPMPLLSTYSKDACIGSIYQSTTTTPWTAADSTSPPDAHLLSCGHGTNTSIVYNVFVFACLQALLLVSAANSSATTAFTKTEHEPPFSSYRDLSSMYVTPTSVLALGLTV</sequence>
<dbReference type="Proteomes" id="UP000821866">
    <property type="component" value="Chromosome 6"/>
</dbReference>
<keyword evidence="1" id="KW-0732">Signal</keyword>
<proteinExistence type="predicted"/>
<evidence type="ECO:0000256" key="1">
    <source>
        <dbReference type="SAM" id="SignalP"/>
    </source>
</evidence>
<organism evidence="2 3">
    <name type="scientific">Rhipicephalus microplus</name>
    <name type="common">Cattle tick</name>
    <name type="synonym">Boophilus microplus</name>
    <dbReference type="NCBI Taxonomy" id="6941"/>
    <lineage>
        <taxon>Eukaryota</taxon>
        <taxon>Metazoa</taxon>
        <taxon>Ecdysozoa</taxon>
        <taxon>Arthropoda</taxon>
        <taxon>Chelicerata</taxon>
        <taxon>Arachnida</taxon>
        <taxon>Acari</taxon>
        <taxon>Parasitiformes</taxon>
        <taxon>Ixodida</taxon>
        <taxon>Ixodoidea</taxon>
        <taxon>Ixodidae</taxon>
        <taxon>Rhipicephalinae</taxon>
        <taxon>Rhipicephalus</taxon>
        <taxon>Boophilus</taxon>
    </lineage>
</organism>
<comment type="caution">
    <text evidence="2">The sequence shown here is derived from an EMBL/GenBank/DDBJ whole genome shotgun (WGS) entry which is preliminary data.</text>
</comment>
<dbReference type="AlphaFoldDB" id="A0A9J6DKJ7"/>
<feature type="signal peptide" evidence="1">
    <location>
        <begin position="1"/>
        <end position="22"/>
    </location>
</feature>
<dbReference type="EMBL" id="JABSTU010000008">
    <property type="protein sequence ID" value="KAH8022717.1"/>
    <property type="molecule type" value="Genomic_DNA"/>
</dbReference>
<evidence type="ECO:0000313" key="2">
    <source>
        <dbReference type="EMBL" id="KAH8022717.1"/>
    </source>
</evidence>
<accession>A0A9J6DKJ7</accession>
<reference evidence="2" key="2">
    <citation type="submission" date="2021-09" db="EMBL/GenBank/DDBJ databases">
        <authorList>
            <person name="Jia N."/>
            <person name="Wang J."/>
            <person name="Shi W."/>
            <person name="Du L."/>
            <person name="Sun Y."/>
            <person name="Zhan W."/>
            <person name="Jiang J."/>
            <person name="Wang Q."/>
            <person name="Zhang B."/>
            <person name="Ji P."/>
            <person name="Sakyi L.B."/>
            <person name="Cui X."/>
            <person name="Yuan T."/>
            <person name="Jiang B."/>
            <person name="Yang W."/>
            <person name="Lam T.T.-Y."/>
            <person name="Chang Q."/>
            <person name="Ding S."/>
            <person name="Wang X."/>
            <person name="Zhu J."/>
            <person name="Ruan X."/>
            <person name="Zhao L."/>
            <person name="Wei J."/>
            <person name="Que T."/>
            <person name="Du C."/>
            <person name="Cheng J."/>
            <person name="Dai P."/>
            <person name="Han X."/>
            <person name="Huang E."/>
            <person name="Gao Y."/>
            <person name="Liu J."/>
            <person name="Shao H."/>
            <person name="Ye R."/>
            <person name="Li L."/>
            <person name="Wei W."/>
            <person name="Wang X."/>
            <person name="Wang C."/>
            <person name="Huo Q."/>
            <person name="Li W."/>
            <person name="Guo W."/>
            <person name="Chen H."/>
            <person name="Chen S."/>
            <person name="Zhou L."/>
            <person name="Zhou L."/>
            <person name="Ni X."/>
            <person name="Tian J."/>
            <person name="Zhou Y."/>
            <person name="Sheng Y."/>
            <person name="Liu T."/>
            <person name="Pan Y."/>
            <person name="Xia L."/>
            <person name="Li J."/>
            <person name="Zhao F."/>
            <person name="Cao W."/>
        </authorList>
    </citation>
    <scope>NUCLEOTIDE SEQUENCE</scope>
    <source>
        <strain evidence="2">Rmic-2018</strain>
        <tissue evidence="2">Larvae</tissue>
    </source>
</reference>